<gene>
    <name evidence="4" type="ORF">AQUSIP_00780</name>
</gene>
<proteinExistence type="predicted"/>
<dbReference type="KEGG" id="asip:AQUSIP_00780"/>
<dbReference type="UniPathway" id="UPA00917"/>
<dbReference type="OrthoDB" id="6115526at2"/>
<evidence type="ECO:0000256" key="2">
    <source>
        <dbReference type="ARBA" id="ARBA00019066"/>
    </source>
</evidence>
<dbReference type="GO" id="GO:0042619">
    <property type="term" value="P:poly-hydroxybutyrate biosynthetic process"/>
    <property type="evidence" value="ECO:0007669"/>
    <property type="project" value="UniProtKB-KW"/>
</dbReference>
<keyword evidence="3" id="KW-0583">PHB biosynthesis</keyword>
<organism evidence="4 5">
    <name type="scientific">Aquicella siphonis</name>
    <dbReference type="NCBI Taxonomy" id="254247"/>
    <lineage>
        <taxon>Bacteria</taxon>
        <taxon>Pseudomonadati</taxon>
        <taxon>Pseudomonadota</taxon>
        <taxon>Gammaproteobacteria</taxon>
        <taxon>Legionellales</taxon>
        <taxon>Coxiellaceae</taxon>
        <taxon>Aquicella</taxon>
    </lineage>
</organism>
<accession>A0A5E4PEQ2</accession>
<dbReference type="Pfam" id="PF09712">
    <property type="entry name" value="PHA_synth_III_E"/>
    <property type="match status" value="1"/>
</dbReference>
<dbReference type="RefSeq" id="WP_148337544.1">
    <property type="nucleotide sequence ID" value="NZ_LR699119.1"/>
</dbReference>
<dbReference type="InterPro" id="IPR010123">
    <property type="entry name" value="PHA_synth_III_E"/>
</dbReference>
<dbReference type="Proteomes" id="UP000324194">
    <property type="component" value="Chromosome 1"/>
</dbReference>
<dbReference type="EMBL" id="LR699119">
    <property type="protein sequence ID" value="VVC74806.1"/>
    <property type="molecule type" value="Genomic_DNA"/>
</dbReference>
<evidence type="ECO:0000313" key="4">
    <source>
        <dbReference type="EMBL" id="VVC74806.1"/>
    </source>
</evidence>
<keyword evidence="5" id="KW-1185">Reference proteome</keyword>
<evidence type="ECO:0000256" key="1">
    <source>
        <dbReference type="ARBA" id="ARBA00004683"/>
    </source>
</evidence>
<evidence type="ECO:0000313" key="5">
    <source>
        <dbReference type="Proteomes" id="UP000324194"/>
    </source>
</evidence>
<reference evidence="4 5" key="1">
    <citation type="submission" date="2019-08" db="EMBL/GenBank/DDBJ databases">
        <authorList>
            <person name="Guy L."/>
        </authorList>
    </citation>
    <scope>NUCLEOTIDE SEQUENCE [LARGE SCALE GENOMIC DNA]</scope>
    <source>
        <strain evidence="4 5">SGT-108</strain>
    </source>
</reference>
<dbReference type="AlphaFoldDB" id="A0A5E4PEQ2"/>
<comment type="pathway">
    <text evidence="1">Biopolymer metabolism; poly-(R)-3-hydroxybutanoate biosynthesis.</text>
</comment>
<sequence>MNKGKKETKFNFDTNWYDLWMKQSKDFFDSADKNLRGMFEQGSRPNPEDHMQQINQWLEALKSQWQYANLNEQQKAYENYWKMMSKMCSDASDMMVQQWIQRNKQDNPVNSVRDLYELWLNCCNEVYNKGMHSKSFQDAYGDMMNATIHFWKSVLQK</sequence>
<protein>
    <recommendedName>
        <fullName evidence="2">Poly(3-hydroxyalkanoate) polymerase subunit PhaE</fullName>
    </recommendedName>
</protein>
<name>A0A5E4PEQ2_9COXI</name>
<evidence type="ECO:0000256" key="3">
    <source>
        <dbReference type="ARBA" id="ARBA00022752"/>
    </source>
</evidence>